<gene>
    <name evidence="1" type="ORF">H6G24_15650</name>
</gene>
<dbReference type="EMBL" id="JACJQH010000022">
    <property type="protein sequence ID" value="MBD2196915.1"/>
    <property type="molecule type" value="Genomic_DNA"/>
</dbReference>
<proteinExistence type="predicted"/>
<organism evidence="1 2">
    <name type="scientific">Calothrix parietina FACHB-288</name>
    <dbReference type="NCBI Taxonomy" id="2692896"/>
    <lineage>
        <taxon>Bacteria</taxon>
        <taxon>Bacillati</taxon>
        <taxon>Cyanobacteriota</taxon>
        <taxon>Cyanophyceae</taxon>
        <taxon>Nostocales</taxon>
        <taxon>Calotrichaceae</taxon>
        <taxon>Calothrix</taxon>
    </lineage>
</organism>
<comment type="caution">
    <text evidence="1">The sequence shown here is derived from an EMBL/GenBank/DDBJ whole genome shotgun (WGS) entry which is preliminary data.</text>
</comment>
<name>A0ABR8ABT5_9CYAN</name>
<evidence type="ECO:0000313" key="2">
    <source>
        <dbReference type="Proteomes" id="UP000658514"/>
    </source>
</evidence>
<sequence length="406" mass="41454">MIGTSSISADFGLGVYVELETGKSKGRSLEVPNAKAAISTYGIKNEGVIHTNDGNDVVRGRAIANIGVIAETVSQAIAIAEKRDATAIASAFASLNVNANVNGIDNSWGGIYTGKGDDSVSGDTEGSISAVAIATVDATSIVEVICKTPASDTLTAFAKAVATSLATGSITATGIKNTSGTIFTGKGDDTLTASATTSTAGFAATYSSAFANATSDNQALAFAVAKASTEVNDKAIAIDNNRGWIATGRGDDIIEATAKAYKTAIAIDNNRGSINTGLGNDKIIAKATGDNSYGIFGGTIDTGRGNDTLIASSLGGGVQINLGEGDDFLQGFGQAIIDGGRGFDTISFDAYNIGNFEISFGIYNRQNSVIFQLDGISAIATGFEQFNFANGSYSYNDLISNNRANT</sequence>
<keyword evidence="2" id="KW-1185">Reference proteome</keyword>
<reference evidence="1 2" key="1">
    <citation type="journal article" date="2020" name="ISME J.">
        <title>Comparative genomics reveals insights into cyanobacterial evolution and habitat adaptation.</title>
        <authorList>
            <person name="Chen M.Y."/>
            <person name="Teng W.K."/>
            <person name="Zhao L."/>
            <person name="Hu C.X."/>
            <person name="Zhou Y.K."/>
            <person name="Han B.P."/>
            <person name="Song L.R."/>
            <person name="Shu W.S."/>
        </authorList>
    </citation>
    <scope>NUCLEOTIDE SEQUENCE [LARGE SCALE GENOMIC DNA]</scope>
    <source>
        <strain evidence="1 2">FACHB-288</strain>
    </source>
</reference>
<evidence type="ECO:0000313" key="1">
    <source>
        <dbReference type="EMBL" id="MBD2196915.1"/>
    </source>
</evidence>
<accession>A0ABR8ABT5</accession>
<dbReference type="Proteomes" id="UP000658514">
    <property type="component" value="Unassembled WGS sequence"/>
</dbReference>
<protein>
    <submittedName>
        <fullName evidence="1">Uncharacterized protein</fullName>
    </submittedName>
</protein>
<dbReference type="Gene3D" id="2.160.20.160">
    <property type="match status" value="1"/>
</dbReference>